<evidence type="ECO:0000256" key="1">
    <source>
        <dbReference type="ARBA" id="ARBA00022468"/>
    </source>
</evidence>
<feature type="region of interest" description="Disordered" evidence="2">
    <location>
        <begin position="413"/>
        <end position="447"/>
    </location>
</feature>
<dbReference type="InParanoid" id="H3C4R2"/>
<feature type="compositionally biased region" description="Low complexity" evidence="2">
    <location>
        <begin position="496"/>
        <end position="517"/>
    </location>
</feature>
<dbReference type="Pfam" id="PF00610">
    <property type="entry name" value="DEP"/>
    <property type="match status" value="1"/>
</dbReference>
<dbReference type="InterPro" id="IPR036390">
    <property type="entry name" value="WH_DNA-bd_sf"/>
</dbReference>
<reference evidence="4" key="3">
    <citation type="submission" date="2025-09" db="UniProtKB">
        <authorList>
            <consortium name="Ensembl"/>
        </authorList>
    </citation>
    <scope>IDENTIFICATION</scope>
</reference>
<dbReference type="GeneTree" id="ENSGT00950000182976"/>
<keyword evidence="5" id="KW-1185">Reference proteome</keyword>
<feature type="region of interest" description="Disordered" evidence="2">
    <location>
        <begin position="487"/>
        <end position="518"/>
    </location>
</feature>
<keyword evidence="1" id="KW-0343">GTPase activation</keyword>
<dbReference type="FunFam" id="1.10.10.10:FF:000182">
    <property type="entry name" value="DEP domain-containing protein 1B isoform 1"/>
    <property type="match status" value="1"/>
</dbReference>
<dbReference type="Gene3D" id="1.10.10.10">
    <property type="entry name" value="Winged helix-like DNA-binding domain superfamily/Winged helix DNA-binding domain"/>
    <property type="match status" value="1"/>
</dbReference>
<feature type="domain" description="DEP" evidence="3">
    <location>
        <begin position="24"/>
        <end position="108"/>
    </location>
</feature>
<dbReference type="SUPFAM" id="SSF46785">
    <property type="entry name" value="Winged helix' DNA-binding domain"/>
    <property type="match status" value="1"/>
</dbReference>
<organism evidence="4 5">
    <name type="scientific">Tetraodon nigroviridis</name>
    <name type="common">Spotted green pufferfish</name>
    <name type="synonym">Chelonodon nigroviridis</name>
    <dbReference type="NCBI Taxonomy" id="99883"/>
    <lineage>
        <taxon>Eukaryota</taxon>
        <taxon>Metazoa</taxon>
        <taxon>Chordata</taxon>
        <taxon>Craniata</taxon>
        <taxon>Vertebrata</taxon>
        <taxon>Euteleostomi</taxon>
        <taxon>Actinopterygii</taxon>
        <taxon>Neopterygii</taxon>
        <taxon>Teleostei</taxon>
        <taxon>Neoteleostei</taxon>
        <taxon>Acanthomorphata</taxon>
        <taxon>Eupercaria</taxon>
        <taxon>Tetraodontiformes</taxon>
        <taxon>Tetradontoidea</taxon>
        <taxon>Tetraodontidae</taxon>
        <taxon>Tetraodon</taxon>
    </lineage>
</organism>
<protein>
    <submittedName>
        <fullName evidence="4">DEP domain containing 1a</fullName>
    </submittedName>
</protein>
<dbReference type="FunCoup" id="H3C4R2">
    <property type="interactions" value="521"/>
</dbReference>
<dbReference type="AlphaFoldDB" id="H3C4R2"/>
<dbReference type="Ensembl" id="ENSTNIT00000000396.1">
    <property type="protein sequence ID" value="ENSTNIP00000003231.1"/>
    <property type="gene ID" value="ENSTNIG00000012327.1"/>
</dbReference>
<evidence type="ECO:0000256" key="2">
    <source>
        <dbReference type="SAM" id="MobiDB-lite"/>
    </source>
</evidence>
<dbReference type="SMART" id="SM00049">
    <property type="entry name" value="DEP"/>
    <property type="match status" value="1"/>
</dbReference>
<proteinExistence type="predicted"/>
<dbReference type="InterPro" id="IPR000591">
    <property type="entry name" value="DEP_dom"/>
</dbReference>
<dbReference type="HOGENOM" id="CLU_019607_0_0_1"/>
<sequence length="781" mass="86981">MSAHIITPGPYRATKLWNEVTRLFRAGMPLRKHRQNFRHYSCCFTASAAVDWLHQLLCNNSNFGPDVTRQQTVQLLKKFLKNHVIEDVKGRWGTEDLEDNSVLYRFPSTSPLKKIPCPPPATASNSIRKRPSFRDKESFFRLKSFTKNEKEVEENTDPSATSEGESQPADQPVQRRQLSEEDEQEIWRSITLTHLQKVLGVPSLDEVLDRQCVNPQNIIHNMTKVSKHGVVTLDDKTNDLPHWVLNAMKTLANWPKYDSDQPTYPGFERDVFKTVSDHFYSLPQPLLTYELYELFINVLVFCGYVATPTMHQRGKRKKAELPSAPPPAKASFLSTECLLLSLLRQGGCDEAESPMREVLSGKLQSRSVALKGGGAGAGVAHLGGSCATLSTAGSLRLQTRSCSLETVLDDSSPLGQQKLFSSSDSLASRGSRSREDRSVRLDAPGGANRNRLSVVSVEGLWVAKRPRPLRPRSVGSCLDIVVETREEAEKETSCHPPSGTTSRGPAPGTGAAGPRPAVSTSNLRILSAPAVVRRCLSSFDISNSTSVCSTLAVGNPETQQSLFQPQTERVAIEALQICTLLLPPSSRRKLQLLMRMMCRISQNVDMPRLHPAIGTRTLMVHTFSGCILGSAVECDLDELLATRLVSFLLDHQERILSVPEYLLSAINSHIQYLRTVQVDHGGGDPAPVPVSIHTFCHQISGAEFEQQKLASSQKAMEELLELLLSDQNLSEKERRKKLKQFQKLYPDIYSRRFPPSEQVNKPKIKPPLLSIRKTKVFSIRN</sequence>
<dbReference type="PANTHER" id="PTHR16206">
    <property type="entry name" value="DEP DOMAIN-CONTAINING"/>
    <property type="match status" value="1"/>
</dbReference>
<evidence type="ECO:0000313" key="5">
    <source>
        <dbReference type="Proteomes" id="UP000007303"/>
    </source>
</evidence>
<reference evidence="5" key="1">
    <citation type="journal article" date="2004" name="Nature">
        <title>Genome duplication in the teleost fish Tetraodon nigroviridis reveals the early vertebrate proto-karyotype.</title>
        <authorList>
            <person name="Jaillon O."/>
            <person name="Aury J.-M."/>
            <person name="Brunet F."/>
            <person name="Petit J.-L."/>
            <person name="Stange-Thomann N."/>
            <person name="Mauceli E."/>
            <person name="Bouneau L."/>
            <person name="Fischer C."/>
            <person name="Ozouf-Costaz C."/>
            <person name="Bernot A."/>
            <person name="Nicaud S."/>
            <person name="Jaffe D."/>
            <person name="Fisher S."/>
            <person name="Lutfalla G."/>
            <person name="Dossat C."/>
            <person name="Segurens B."/>
            <person name="Dasilva C."/>
            <person name="Salanoubat M."/>
            <person name="Levy M."/>
            <person name="Boudet N."/>
            <person name="Castellano S."/>
            <person name="Anthouard V."/>
            <person name="Jubin C."/>
            <person name="Castelli V."/>
            <person name="Katinka M."/>
            <person name="Vacherie B."/>
            <person name="Biemont C."/>
            <person name="Skalli Z."/>
            <person name="Cattolico L."/>
            <person name="Poulain J."/>
            <person name="De Berardinis V."/>
            <person name="Cruaud C."/>
            <person name="Duprat S."/>
            <person name="Brottier P."/>
            <person name="Coutanceau J.-P."/>
            <person name="Gouzy J."/>
            <person name="Parra G."/>
            <person name="Lardier G."/>
            <person name="Chapple C."/>
            <person name="McKernan K.J."/>
            <person name="McEwan P."/>
            <person name="Bosak S."/>
            <person name="Kellis M."/>
            <person name="Volff J.-N."/>
            <person name="Guigo R."/>
            <person name="Zody M.C."/>
            <person name="Mesirov J."/>
            <person name="Lindblad-Toh K."/>
            <person name="Birren B."/>
            <person name="Nusbaum C."/>
            <person name="Kahn D."/>
            <person name="Robinson-Rechavi M."/>
            <person name="Laudet V."/>
            <person name="Schachter V."/>
            <person name="Quetier F."/>
            <person name="Saurin W."/>
            <person name="Scarpelli C."/>
            <person name="Wincker P."/>
            <person name="Lander E.S."/>
            <person name="Weissenbach J."/>
            <person name="Roest Crollius H."/>
        </authorList>
    </citation>
    <scope>NUCLEOTIDE SEQUENCE [LARGE SCALE GENOMIC DNA]</scope>
</reference>
<dbReference type="GO" id="GO:0035556">
    <property type="term" value="P:intracellular signal transduction"/>
    <property type="evidence" value="ECO:0007669"/>
    <property type="project" value="InterPro"/>
</dbReference>
<evidence type="ECO:0000259" key="3">
    <source>
        <dbReference type="SMART" id="SM00049"/>
    </source>
</evidence>
<dbReference type="Proteomes" id="UP000007303">
    <property type="component" value="Unassembled WGS sequence"/>
</dbReference>
<dbReference type="GO" id="GO:0005096">
    <property type="term" value="F:GTPase activator activity"/>
    <property type="evidence" value="ECO:0007669"/>
    <property type="project" value="UniProtKB-KW"/>
</dbReference>
<dbReference type="OMA" id="HRRHMRT"/>
<feature type="compositionally biased region" description="Low complexity" evidence="2">
    <location>
        <begin position="421"/>
        <end position="430"/>
    </location>
</feature>
<name>H3C4R2_TETNG</name>
<dbReference type="InterPro" id="IPR036388">
    <property type="entry name" value="WH-like_DNA-bd_sf"/>
</dbReference>
<dbReference type="PANTHER" id="PTHR16206:SF12">
    <property type="entry name" value="DEP DOMAIN-CONTAINING PROTEIN 1A"/>
    <property type="match status" value="1"/>
</dbReference>
<dbReference type="STRING" id="99883.ENSTNIP00000003231"/>
<dbReference type="Gene3D" id="1.10.555.10">
    <property type="entry name" value="Rho GTPase activation protein"/>
    <property type="match status" value="1"/>
</dbReference>
<dbReference type="InterPro" id="IPR008936">
    <property type="entry name" value="Rho_GTPase_activation_prot"/>
</dbReference>
<reference evidence="4" key="2">
    <citation type="submission" date="2025-08" db="UniProtKB">
        <authorList>
            <consortium name="Ensembl"/>
        </authorList>
    </citation>
    <scope>IDENTIFICATION</scope>
</reference>
<accession>H3C4R2</accession>
<evidence type="ECO:0000313" key="4">
    <source>
        <dbReference type="Ensembl" id="ENSTNIP00000003231.1"/>
    </source>
</evidence>
<feature type="compositionally biased region" description="Polar residues" evidence="2">
    <location>
        <begin position="157"/>
        <end position="169"/>
    </location>
</feature>
<dbReference type="SUPFAM" id="SSF48350">
    <property type="entry name" value="GTPase activation domain, GAP"/>
    <property type="match status" value="1"/>
</dbReference>
<feature type="region of interest" description="Disordered" evidence="2">
    <location>
        <begin position="147"/>
        <end position="182"/>
    </location>
</feature>